<dbReference type="EMBL" id="BNBO01000022">
    <property type="protein sequence ID" value="GHH74312.1"/>
    <property type="molecule type" value="Genomic_DNA"/>
</dbReference>
<dbReference type="Gene3D" id="1.10.10.60">
    <property type="entry name" value="Homeodomain-like"/>
    <property type="match status" value="1"/>
</dbReference>
<evidence type="ECO:0000259" key="4">
    <source>
        <dbReference type="PROSITE" id="PS01124"/>
    </source>
</evidence>
<dbReference type="SMART" id="SM00342">
    <property type="entry name" value="HTH_ARAC"/>
    <property type="match status" value="1"/>
</dbReference>
<dbReference type="GO" id="GO:0043565">
    <property type="term" value="F:sequence-specific DNA binding"/>
    <property type="evidence" value="ECO:0007669"/>
    <property type="project" value="InterPro"/>
</dbReference>
<dbReference type="GeneID" id="95354473"/>
<dbReference type="Proteomes" id="UP000617734">
    <property type="component" value="Unassembled WGS sequence"/>
</dbReference>
<keyword evidence="3" id="KW-0804">Transcription</keyword>
<reference evidence="5" key="2">
    <citation type="submission" date="2020-09" db="EMBL/GenBank/DDBJ databases">
        <authorList>
            <person name="Sun Q."/>
            <person name="Ohkuma M."/>
        </authorList>
    </citation>
    <scope>NUCLEOTIDE SEQUENCE</scope>
    <source>
        <strain evidence="5">JCM 4646</strain>
    </source>
</reference>
<reference evidence="5" key="1">
    <citation type="journal article" date="2014" name="Int. J. Syst. Evol. Microbiol.">
        <title>Complete genome sequence of Corynebacterium casei LMG S-19264T (=DSM 44701T), isolated from a smear-ripened cheese.</title>
        <authorList>
            <consortium name="US DOE Joint Genome Institute (JGI-PGF)"/>
            <person name="Walter F."/>
            <person name="Albersmeier A."/>
            <person name="Kalinowski J."/>
            <person name="Ruckert C."/>
        </authorList>
    </citation>
    <scope>NUCLEOTIDE SEQUENCE</scope>
    <source>
        <strain evidence="5">JCM 4646</strain>
    </source>
</reference>
<dbReference type="InterPro" id="IPR018060">
    <property type="entry name" value="HTH_AraC"/>
</dbReference>
<dbReference type="RefSeq" id="WP_190212309.1">
    <property type="nucleotide sequence ID" value="NZ_BNBO01000022.1"/>
</dbReference>
<dbReference type="AlphaFoldDB" id="A0A919FXH3"/>
<feature type="domain" description="HTH araC/xylS-type" evidence="4">
    <location>
        <begin position="145"/>
        <end position="243"/>
    </location>
</feature>
<proteinExistence type="predicted"/>
<evidence type="ECO:0000313" key="6">
    <source>
        <dbReference type="Proteomes" id="UP000617734"/>
    </source>
</evidence>
<gene>
    <name evidence="5" type="ORF">GCM10018781_40700</name>
</gene>
<evidence type="ECO:0000313" key="5">
    <source>
        <dbReference type="EMBL" id="GHH74312.1"/>
    </source>
</evidence>
<keyword evidence="6" id="KW-1185">Reference proteome</keyword>
<protein>
    <recommendedName>
        <fullName evidence="4">HTH araC/xylS-type domain-containing protein</fullName>
    </recommendedName>
</protein>
<dbReference type="PANTHER" id="PTHR46796:SF15">
    <property type="entry name" value="BLL1074 PROTEIN"/>
    <property type="match status" value="1"/>
</dbReference>
<keyword evidence="2" id="KW-0238">DNA-binding</keyword>
<evidence type="ECO:0000256" key="1">
    <source>
        <dbReference type="ARBA" id="ARBA00023015"/>
    </source>
</evidence>
<evidence type="ECO:0000256" key="3">
    <source>
        <dbReference type="ARBA" id="ARBA00023163"/>
    </source>
</evidence>
<organism evidence="5 6">
    <name type="scientific">Kitasatospora indigofera</name>
    <dbReference type="NCBI Taxonomy" id="67307"/>
    <lineage>
        <taxon>Bacteria</taxon>
        <taxon>Bacillati</taxon>
        <taxon>Actinomycetota</taxon>
        <taxon>Actinomycetes</taxon>
        <taxon>Kitasatosporales</taxon>
        <taxon>Streptomycetaceae</taxon>
        <taxon>Kitasatospora</taxon>
    </lineage>
</organism>
<accession>A0A919FXH3</accession>
<dbReference type="SUPFAM" id="SSF46689">
    <property type="entry name" value="Homeodomain-like"/>
    <property type="match status" value="1"/>
</dbReference>
<name>A0A919FXH3_9ACTN</name>
<dbReference type="InterPro" id="IPR050204">
    <property type="entry name" value="AraC_XylS_family_regulators"/>
</dbReference>
<evidence type="ECO:0000256" key="2">
    <source>
        <dbReference type="ARBA" id="ARBA00023125"/>
    </source>
</evidence>
<dbReference type="PROSITE" id="PS01124">
    <property type="entry name" value="HTH_ARAC_FAMILY_2"/>
    <property type="match status" value="1"/>
</dbReference>
<dbReference type="PANTHER" id="PTHR46796">
    <property type="entry name" value="HTH-TYPE TRANSCRIPTIONAL ACTIVATOR RHAS-RELATED"/>
    <property type="match status" value="1"/>
</dbReference>
<keyword evidence="1" id="KW-0805">Transcription regulation</keyword>
<dbReference type="InterPro" id="IPR009057">
    <property type="entry name" value="Homeodomain-like_sf"/>
</dbReference>
<dbReference type="Pfam" id="PF12833">
    <property type="entry name" value="HTH_18"/>
    <property type="match status" value="1"/>
</dbReference>
<sequence length="257" mass="26608">MDRWTGAATVRPGMLLFGGRIGVAAMHAHHSVQVLVAARGTLELADATGLRVVCRAVVVPADTEHTVLRGAAEGVLAQLDPDSVTGRAFARRAQPPGCAAAWARAGGALPPVSGGGPEELLARIGALVDAAAGDGPARARHPAVARAVARLPELVADGPVRIGALAAAVGLSESRLAHLFRTELGLPLRPYVRWLRMRRATELIAAGASLTAAAHLAGFADAAHLTRTCRRTFGIPPSEFAHRVRWAPGPSARPAQP</sequence>
<dbReference type="GO" id="GO:0003700">
    <property type="term" value="F:DNA-binding transcription factor activity"/>
    <property type="evidence" value="ECO:0007669"/>
    <property type="project" value="InterPro"/>
</dbReference>
<comment type="caution">
    <text evidence="5">The sequence shown here is derived from an EMBL/GenBank/DDBJ whole genome shotgun (WGS) entry which is preliminary data.</text>
</comment>